<gene>
    <name evidence="8 10" type="primary">lipA</name>
    <name evidence="10" type="ORF">P0082_03750</name>
</gene>
<keyword evidence="5 8" id="KW-0408">Iron</keyword>
<dbReference type="NCBIfam" id="NF004019">
    <property type="entry name" value="PRK05481.1"/>
    <property type="match status" value="1"/>
</dbReference>
<feature type="binding site" evidence="8">
    <location>
        <position position="39"/>
    </location>
    <ligand>
        <name>[4Fe-4S] cluster</name>
        <dbReference type="ChEBI" id="CHEBI:49883"/>
        <label>1</label>
    </ligand>
</feature>
<comment type="cofactor">
    <cofactor evidence="8">
        <name>[4Fe-4S] cluster</name>
        <dbReference type="ChEBI" id="CHEBI:49883"/>
    </cofactor>
    <text evidence="8">Binds 2 [4Fe-4S] clusters per subunit. One cluster is coordinated with 3 cysteines and an exchangeable S-adenosyl-L-methionine.</text>
</comment>
<comment type="catalytic activity">
    <reaction evidence="7 8">
        <text>[[Fe-S] cluster scaffold protein carrying a second [4Fe-4S](2+) cluster] + N(6)-octanoyl-L-lysyl-[protein] + 2 oxidized [2Fe-2S]-[ferredoxin] + 2 S-adenosyl-L-methionine + 4 H(+) = [[Fe-S] cluster scaffold protein] + N(6)-[(R)-dihydrolipoyl]-L-lysyl-[protein] + 4 Fe(3+) + 2 hydrogen sulfide + 2 5'-deoxyadenosine + 2 L-methionine + 2 reduced [2Fe-2S]-[ferredoxin]</text>
        <dbReference type="Rhea" id="RHEA:16585"/>
        <dbReference type="Rhea" id="RHEA-COMP:9928"/>
        <dbReference type="Rhea" id="RHEA-COMP:10000"/>
        <dbReference type="Rhea" id="RHEA-COMP:10001"/>
        <dbReference type="Rhea" id="RHEA-COMP:10475"/>
        <dbReference type="Rhea" id="RHEA-COMP:14568"/>
        <dbReference type="Rhea" id="RHEA-COMP:14569"/>
        <dbReference type="ChEBI" id="CHEBI:15378"/>
        <dbReference type="ChEBI" id="CHEBI:17319"/>
        <dbReference type="ChEBI" id="CHEBI:29034"/>
        <dbReference type="ChEBI" id="CHEBI:29919"/>
        <dbReference type="ChEBI" id="CHEBI:33722"/>
        <dbReference type="ChEBI" id="CHEBI:33737"/>
        <dbReference type="ChEBI" id="CHEBI:33738"/>
        <dbReference type="ChEBI" id="CHEBI:57844"/>
        <dbReference type="ChEBI" id="CHEBI:59789"/>
        <dbReference type="ChEBI" id="CHEBI:78809"/>
        <dbReference type="ChEBI" id="CHEBI:83100"/>
        <dbReference type="EC" id="2.8.1.8"/>
    </reaction>
</comment>
<feature type="binding site" evidence="8">
    <location>
        <position position="72"/>
    </location>
    <ligand>
        <name>[4Fe-4S] cluster</name>
        <dbReference type="ChEBI" id="CHEBI:49883"/>
        <label>2</label>
        <note>4Fe-4S-S-AdoMet</note>
    </ligand>
</feature>
<evidence type="ECO:0000259" key="9">
    <source>
        <dbReference type="SMART" id="SM00729"/>
    </source>
</evidence>
<dbReference type="PANTHER" id="PTHR10949:SF0">
    <property type="entry name" value="LIPOYL SYNTHASE, MITOCHONDRIAL"/>
    <property type="match status" value="1"/>
</dbReference>
<dbReference type="RefSeq" id="WP_326928188.1">
    <property type="nucleotide sequence ID" value="NZ_CP123443.1"/>
</dbReference>
<accession>A0ABY8MLC5</accession>
<feature type="binding site" evidence="8">
    <location>
        <position position="65"/>
    </location>
    <ligand>
        <name>[4Fe-4S] cluster</name>
        <dbReference type="ChEBI" id="CHEBI:49883"/>
        <label>2</label>
        <note>4Fe-4S-S-AdoMet</note>
    </ligand>
</feature>
<organism evidence="10 11">
    <name type="scientific">Candidatus Haliotispira prima</name>
    <dbReference type="NCBI Taxonomy" id="3034016"/>
    <lineage>
        <taxon>Bacteria</taxon>
        <taxon>Pseudomonadati</taxon>
        <taxon>Spirochaetota</taxon>
        <taxon>Spirochaetia</taxon>
        <taxon>Spirochaetales</taxon>
        <taxon>Spirochaetaceae</taxon>
        <taxon>Candidatus Haliotispira</taxon>
    </lineage>
</organism>
<evidence type="ECO:0000256" key="2">
    <source>
        <dbReference type="ARBA" id="ARBA00022679"/>
    </source>
</evidence>
<comment type="subcellular location">
    <subcellularLocation>
        <location evidence="8">Cytoplasm</location>
    </subcellularLocation>
</comment>
<proteinExistence type="inferred from homology"/>
<dbReference type="HAMAP" id="MF_00206">
    <property type="entry name" value="Lipoyl_synth"/>
    <property type="match status" value="1"/>
</dbReference>
<keyword evidence="3 8" id="KW-0949">S-adenosyl-L-methionine</keyword>
<evidence type="ECO:0000256" key="1">
    <source>
        <dbReference type="ARBA" id="ARBA00022485"/>
    </source>
</evidence>
<feature type="binding site" evidence="8">
    <location>
        <position position="69"/>
    </location>
    <ligand>
        <name>[4Fe-4S] cluster</name>
        <dbReference type="ChEBI" id="CHEBI:49883"/>
        <label>2</label>
        <note>4Fe-4S-S-AdoMet</note>
    </ligand>
</feature>
<dbReference type="PANTHER" id="PTHR10949">
    <property type="entry name" value="LIPOYL SYNTHASE"/>
    <property type="match status" value="1"/>
</dbReference>
<feature type="binding site" evidence="8">
    <location>
        <position position="278"/>
    </location>
    <ligand>
        <name>[4Fe-4S] cluster</name>
        <dbReference type="ChEBI" id="CHEBI:49883"/>
        <label>1</label>
    </ligand>
</feature>
<keyword evidence="6 8" id="KW-0411">Iron-sulfur</keyword>
<reference evidence="10 11" key="1">
    <citation type="submission" date="2023-04" db="EMBL/GenBank/DDBJ databases">
        <title>Spirochaete genome identified in red abalone sample constitutes a novel genus.</title>
        <authorList>
            <person name="Sharma S.P."/>
            <person name="Purcell C.M."/>
            <person name="Hyde J.R."/>
            <person name="Severin A.J."/>
        </authorList>
    </citation>
    <scope>NUCLEOTIDE SEQUENCE [LARGE SCALE GENOMIC DNA]</scope>
    <source>
        <strain evidence="10 11">SP-2023</strain>
    </source>
</reference>
<comment type="function">
    <text evidence="8">Catalyzes the radical-mediated insertion of two sulfur atoms into the C-6 and C-8 positions of the octanoyl moiety bound to the lipoyl domains of lipoate-dependent enzymes, thereby converting the octanoylated domains into lipoylated derivatives.</text>
</comment>
<dbReference type="InterPro" id="IPR058240">
    <property type="entry name" value="rSAM_sf"/>
</dbReference>
<dbReference type="NCBIfam" id="TIGR00510">
    <property type="entry name" value="lipA"/>
    <property type="match status" value="1"/>
</dbReference>
<dbReference type="SUPFAM" id="SSF102114">
    <property type="entry name" value="Radical SAM enzymes"/>
    <property type="match status" value="1"/>
</dbReference>
<evidence type="ECO:0000256" key="5">
    <source>
        <dbReference type="ARBA" id="ARBA00023004"/>
    </source>
</evidence>
<evidence type="ECO:0000313" key="11">
    <source>
        <dbReference type="Proteomes" id="UP001228690"/>
    </source>
</evidence>
<keyword evidence="1 8" id="KW-0004">4Fe-4S</keyword>
<feature type="binding site" evidence="8">
    <location>
        <position position="50"/>
    </location>
    <ligand>
        <name>[4Fe-4S] cluster</name>
        <dbReference type="ChEBI" id="CHEBI:49883"/>
        <label>1</label>
    </ligand>
</feature>
<dbReference type="SMART" id="SM00729">
    <property type="entry name" value="Elp3"/>
    <property type="match status" value="1"/>
</dbReference>
<evidence type="ECO:0000256" key="7">
    <source>
        <dbReference type="ARBA" id="ARBA00047326"/>
    </source>
</evidence>
<dbReference type="CDD" id="cd01335">
    <property type="entry name" value="Radical_SAM"/>
    <property type="match status" value="1"/>
</dbReference>
<evidence type="ECO:0000256" key="8">
    <source>
        <dbReference type="HAMAP-Rule" id="MF_00206"/>
    </source>
</evidence>
<dbReference type="Proteomes" id="UP001228690">
    <property type="component" value="Chromosome"/>
</dbReference>
<dbReference type="EC" id="2.8.1.8" evidence="8"/>
<dbReference type="PIRSF" id="PIRSF005963">
    <property type="entry name" value="Lipoyl_synth"/>
    <property type="match status" value="1"/>
</dbReference>
<dbReference type="InterPro" id="IPR003698">
    <property type="entry name" value="Lipoyl_synth"/>
</dbReference>
<comment type="similarity">
    <text evidence="8">Belongs to the radical SAM superfamily. Lipoyl synthase family.</text>
</comment>
<evidence type="ECO:0000256" key="4">
    <source>
        <dbReference type="ARBA" id="ARBA00022723"/>
    </source>
</evidence>
<dbReference type="SFLD" id="SFLDG01058">
    <property type="entry name" value="lipoyl_synthase_like"/>
    <property type="match status" value="1"/>
</dbReference>
<dbReference type="SFLD" id="SFLDS00029">
    <property type="entry name" value="Radical_SAM"/>
    <property type="match status" value="1"/>
</dbReference>
<dbReference type="InterPro" id="IPR013785">
    <property type="entry name" value="Aldolase_TIM"/>
</dbReference>
<dbReference type="Pfam" id="PF04055">
    <property type="entry name" value="Radical_SAM"/>
    <property type="match status" value="1"/>
</dbReference>
<dbReference type="InterPro" id="IPR007197">
    <property type="entry name" value="rSAM"/>
</dbReference>
<protein>
    <recommendedName>
        <fullName evidence="8">Lipoyl synthase</fullName>
        <ecNumber evidence="8">2.8.1.8</ecNumber>
    </recommendedName>
    <alternativeName>
        <fullName evidence="8">Lip-syn</fullName>
        <shortName evidence="8">LS</shortName>
    </alternativeName>
    <alternativeName>
        <fullName evidence="8">Lipoate synthase</fullName>
    </alternativeName>
    <alternativeName>
        <fullName evidence="8">Lipoic acid synthase</fullName>
    </alternativeName>
    <alternativeName>
        <fullName evidence="8">Sulfur insertion protein LipA</fullName>
    </alternativeName>
</protein>
<name>A0ABY8MLC5_9SPIO</name>
<dbReference type="SFLD" id="SFLDF00271">
    <property type="entry name" value="lipoyl_synthase"/>
    <property type="match status" value="1"/>
</dbReference>
<comment type="pathway">
    <text evidence="8">Protein modification; protein lipoylation via endogenous pathway; protein N(6)-(lipoyl)lysine from octanoyl-[acyl-carrier-protein]: step 2/2.</text>
</comment>
<evidence type="ECO:0000256" key="6">
    <source>
        <dbReference type="ARBA" id="ARBA00023014"/>
    </source>
</evidence>
<feature type="binding site" evidence="8">
    <location>
        <position position="44"/>
    </location>
    <ligand>
        <name>[4Fe-4S] cluster</name>
        <dbReference type="ChEBI" id="CHEBI:49883"/>
        <label>1</label>
    </ligand>
</feature>
<sequence length="299" mass="33858">MSGDEKTLLPKPPWLRKKLYNNTFNVDRAIEHNGLETICKEAACPNRSECWHAGTATFLILGRICTRKCTFCNVESGTPGFVDPLEPTKVADAVEALKLNYTVITSVNRDDLPDGGAQHFVDVIRAVRERRPDNKIEVLIPDLLGDWEALRKIVDVAPEVLNHNIETIEPFYYYVRPKADYRRSLELFSEVKRMAPSMVTKSGIMVGMGEDPNDVRQAFRDLLEAGVDVLTVGQYLQPTRQHLDVEEYVTPEQFEAYAEYAYSIGFKGVASGVFVRSSYKADELYAQARQKIEMQEELA</sequence>
<keyword evidence="8" id="KW-0963">Cytoplasm</keyword>
<evidence type="ECO:0000256" key="3">
    <source>
        <dbReference type="ARBA" id="ARBA00022691"/>
    </source>
</evidence>
<dbReference type="InterPro" id="IPR006638">
    <property type="entry name" value="Elp3/MiaA/NifB-like_rSAM"/>
</dbReference>
<keyword evidence="11" id="KW-1185">Reference proteome</keyword>
<dbReference type="Gene3D" id="3.20.20.70">
    <property type="entry name" value="Aldolase class I"/>
    <property type="match status" value="1"/>
</dbReference>
<evidence type="ECO:0000313" key="10">
    <source>
        <dbReference type="EMBL" id="WGK69983.1"/>
    </source>
</evidence>
<dbReference type="GO" id="GO:0016992">
    <property type="term" value="F:lipoate synthase activity"/>
    <property type="evidence" value="ECO:0007669"/>
    <property type="project" value="UniProtKB-EC"/>
</dbReference>
<keyword evidence="4 8" id="KW-0479">Metal-binding</keyword>
<dbReference type="NCBIfam" id="NF009544">
    <property type="entry name" value="PRK12928.1"/>
    <property type="match status" value="1"/>
</dbReference>
<dbReference type="EMBL" id="CP123443">
    <property type="protein sequence ID" value="WGK69983.1"/>
    <property type="molecule type" value="Genomic_DNA"/>
</dbReference>
<keyword evidence="2 8" id="KW-0808">Transferase</keyword>
<feature type="domain" description="Elp3/MiaA/NifB-like radical SAM core" evidence="9">
    <location>
        <begin position="55"/>
        <end position="263"/>
    </location>
</feature>